<sequence length="87" mass="9759">MRWQGWRRSLEQAEDFELVLSFSNGARGRFDGAAYLGTRHGPLLEPLRQAGYFRRCFVEAGAVCWPNGLELSGARLFELSQPLSLAA</sequence>
<keyword evidence="2" id="KW-1185">Reference proteome</keyword>
<dbReference type="OrthoDB" id="3233810at2"/>
<dbReference type="InterPro" id="IPR018841">
    <property type="entry name" value="DUF2442"/>
</dbReference>
<dbReference type="Gene3D" id="3.30.2020.10">
    <property type="entry name" value="NE0471-like N-terminal domain"/>
    <property type="match status" value="1"/>
</dbReference>
<evidence type="ECO:0000313" key="2">
    <source>
        <dbReference type="Proteomes" id="UP000247811"/>
    </source>
</evidence>
<dbReference type="RefSeq" id="WP_110400835.1">
    <property type="nucleotide sequence ID" value="NZ_QJJS01000008.1"/>
</dbReference>
<dbReference type="Pfam" id="PF10387">
    <property type="entry name" value="DUF2442"/>
    <property type="match status" value="1"/>
</dbReference>
<accession>A0A318H047</accession>
<dbReference type="Proteomes" id="UP000247811">
    <property type="component" value="Unassembled WGS sequence"/>
</dbReference>
<protein>
    <submittedName>
        <fullName evidence="1">Uncharacterized protein DUF2442</fullName>
    </submittedName>
</protein>
<name>A0A318H047_9BURK</name>
<organism evidence="1 2">
    <name type="scientific">Sphaerotilus hippei</name>
    <dbReference type="NCBI Taxonomy" id="744406"/>
    <lineage>
        <taxon>Bacteria</taxon>
        <taxon>Pseudomonadati</taxon>
        <taxon>Pseudomonadota</taxon>
        <taxon>Betaproteobacteria</taxon>
        <taxon>Burkholderiales</taxon>
        <taxon>Sphaerotilaceae</taxon>
        <taxon>Sphaerotilus</taxon>
    </lineage>
</organism>
<proteinExistence type="predicted"/>
<gene>
    <name evidence="1" type="ORF">C7444_108153</name>
</gene>
<dbReference type="InterPro" id="IPR036782">
    <property type="entry name" value="NE0471-like_N"/>
</dbReference>
<dbReference type="SUPFAM" id="SSF143880">
    <property type="entry name" value="NE0471 N-terminal domain-like"/>
    <property type="match status" value="1"/>
</dbReference>
<comment type="caution">
    <text evidence="1">The sequence shown here is derived from an EMBL/GenBank/DDBJ whole genome shotgun (WGS) entry which is preliminary data.</text>
</comment>
<evidence type="ECO:0000313" key="1">
    <source>
        <dbReference type="EMBL" id="PXW95894.1"/>
    </source>
</evidence>
<dbReference type="EMBL" id="QJJS01000008">
    <property type="protein sequence ID" value="PXW95894.1"/>
    <property type="molecule type" value="Genomic_DNA"/>
</dbReference>
<reference evidence="1 2" key="1">
    <citation type="submission" date="2018-05" db="EMBL/GenBank/DDBJ databases">
        <title>Genomic Encyclopedia of Type Strains, Phase IV (KMG-IV): sequencing the most valuable type-strain genomes for metagenomic binning, comparative biology and taxonomic classification.</title>
        <authorList>
            <person name="Goeker M."/>
        </authorList>
    </citation>
    <scope>NUCLEOTIDE SEQUENCE [LARGE SCALE GENOMIC DNA]</scope>
    <source>
        <strain evidence="1 2">DSM 566</strain>
    </source>
</reference>
<dbReference type="AlphaFoldDB" id="A0A318H047"/>